<organism evidence="1 2">
    <name type="scientific">Segatella copri</name>
    <dbReference type="NCBI Taxonomy" id="165179"/>
    <lineage>
        <taxon>Bacteria</taxon>
        <taxon>Pseudomonadati</taxon>
        <taxon>Bacteroidota</taxon>
        <taxon>Bacteroidia</taxon>
        <taxon>Bacteroidales</taxon>
        <taxon>Prevotellaceae</taxon>
        <taxon>Segatella</taxon>
    </lineage>
</organism>
<evidence type="ECO:0000313" key="1">
    <source>
        <dbReference type="EMBL" id="MCE4122317.1"/>
    </source>
</evidence>
<evidence type="ECO:0008006" key="3">
    <source>
        <dbReference type="Google" id="ProtNLM"/>
    </source>
</evidence>
<dbReference type="Proteomes" id="UP001200307">
    <property type="component" value="Unassembled WGS sequence"/>
</dbReference>
<reference evidence="1" key="1">
    <citation type="submission" date="2021-12" db="EMBL/GenBank/DDBJ databases">
        <authorList>
            <person name="Lv X."/>
        </authorList>
    </citation>
    <scope>NUCLEOTIDE SEQUENCE</scope>
    <source>
        <strain evidence="1">HF2106</strain>
    </source>
</reference>
<accession>A0AAW4YFM7</accession>
<dbReference type="RefSeq" id="WP_233339224.1">
    <property type="nucleotide sequence ID" value="NZ_JAJTVO010000013.1"/>
</dbReference>
<name>A0AAW4YFM7_9BACT</name>
<dbReference type="EMBL" id="JAJTVO010000013">
    <property type="protein sequence ID" value="MCE4122317.1"/>
    <property type="molecule type" value="Genomic_DNA"/>
</dbReference>
<evidence type="ECO:0000313" key="2">
    <source>
        <dbReference type="Proteomes" id="UP001200307"/>
    </source>
</evidence>
<dbReference type="AlphaFoldDB" id="A0AAW4YFM7"/>
<sequence>MKKYVKPTIEVVQLSSNCTLLAGSGAGISADGTANTTGELPTGDAASAYSRPSYGIWGSED</sequence>
<comment type="caution">
    <text evidence="1">The sequence shown here is derived from an EMBL/GenBank/DDBJ whole genome shotgun (WGS) entry which is preliminary data.</text>
</comment>
<protein>
    <recommendedName>
        <fullName evidence="3">RiPP</fullName>
    </recommendedName>
</protein>
<proteinExistence type="predicted"/>
<gene>
    <name evidence="1" type="ORF">LYY06_08585</name>
</gene>